<evidence type="ECO:0000313" key="5">
    <source>
        <dbReference type="EMBL" id="ACO32831.1"/>
    </source>
</evidence>
<dbReference type="PROSITE" id="PS00908">
    <property type="entry name" value="MR_MLE_1"/>
    <property type="match status" value="1"/>
</dbReference>
<dbReference type="HOGENOM" id="CLU_030273_3_1_0"/>
<evidence type="ECO:0000256" key="2">
    <source>
        <dbReference type="ARBA" id="ARBA00022723"/>
    </source>
</evidence>
<dbReference type="SFLD" id="SFLDG00179">
    <property type="entry name" value="mandelate_racemase"/>
    <property type="match status" value="1"/>
</dbReference>
<dbReference type="InterPro" id="IPR018110">
    <property type="entry name" value="Mandel_Rmase/mucon_lact_enz_CS"/>
</dbReference>
<organism evidence="5 6">
    <name type="scientific">Acidobacterium capsulatum (strain ATCC 51196 / DSM 11244 / BCRC 80197 / JCM 7670 / NBRC 15755 / NCIMB 13165 / 161)</name>
    <dbReference type="NCBI Taxonomy" id="240015"/>
    <lineage>
        <taxon>Bacteria</taxon>
        <taxon>Pseudomonadati</taxon>
        <taxon>Acidobacteriota</taxon>
        <taxon>Terriglobia</taxon>
        <taxon>Terriglobales</taxon>
        <taxon>Acidobacteriaceae</taxon>
        <taxon>Acidobacterium</taxon>
    </lineage>
</organism>
<dbReference type="Proteomes" id="UP000002207">
    <property type="component" value="Chromosome"/>
</dbReference>
<sequence>MLIEKVEIAAFTIPTDAPEADGTLSWDSTTLVLAEIRAGGQMGTGYTYAHPAAAAMAKHLAETCLEGKPAFDIPALHAAMFGKVRNNGQQGLCAMAISALDVALWDLKARLLDVSLTRLLGQRRSSVEAYGSGGFTSYSDAQLRAQLGGWAEAGLRSVKMKVGSEPVEDPRRVRVARETIGPDTELFVDANGAYSARQAVAMAKEFAEQGVVWFEEPISSDYLLEMSRVRAAVGSRMDIAAGEYGYDARYFRHMLHAGAVDVLQMDATRCLGFTGFLQGAAIAASFGCPTSAHCAPSLHMHVGCAAEGFRNVEYFHDHVRIEQMLFDGFLPQKDGRLTPDLSAPGMGLTFKHKDAKQYAV</sequence>
<gene>
    <name evidence="5" type="ordered locus">ACP_3091</name>
</gene>
<proteinExistence type="predicted"/>
<dbReference type="InterPro" id="IPR029065">
    <property type="entry name" value="Enolase_C-like"/>
</dbReference>
<dbReference type="GO" id="GO:0000287">
    <property type="term" value="F:magnesium ion binding"/>
    <property type="evidence" value="ECO:0007669"/>
    <property type="project" value="TreeGrafter"/>
</dbReference>
<dbReference type="InterPro" id="IPR013341">
    <property type="entry name" value="Mandelate_racemase_N_dom"/>
</dbReference>
<evidence type="ECO:0000259" key="4">
    <source>
        <dbReference type="SMART" id="SM00922"/>
    </source>
</evidence>
<dbReference type="Pfam" id="PF13378">
    <property type="entry name" value="MR_MLE_C"/>
    <property type="match status" value="1"/>
</dbReference>
<dbReference type="Pfam" id="PF02746">
    <property type="entry name" value="MR_MLE_N"/>
    <property type="match status" value="1"/>
</dbReference>
<dbReference type="Gene3D" id="3.20.20.120">
    <property type="entry name" value="Enolase-like C-terminal domain"/>
    <property type="match status" value="1"/>
</dbReference>
<dbReference type="PANTHER" id="PTHR13794:SF58">
    <property type="entry name" value="MITOCHONDRIAL ENOLASE SUPERFAMILY MEMBER 1"/>
    <property type="match status" value="1"/>
</dbReference>
<dbReference type="STRING" id="240015.ACP_3091"/>
<keyword evidence="3" id="KW-0460">Magnesium</keyword>
<protein>
    <submittedName>
        <fullName evidence="5">Mandelate racemase/muconate lactonizing enzyme family protein</fullName>
    </submittedName>
</protein>
<dbReference type="KEGG" id="aca:ACP_3091"/>
<dbReference type="AlphaFoldDB" id="C1F505"/>
<evidence type="ECO:0000256" key="3">
    <source>
        <dbReference type="ARBA" id="ARBA00022842"/>
    </source>
</evidence>
<keyword evidence="6" id="KW-1185">Reference proteome</keyword>
<dbReference type="InterPro" id="IPR036849">
    <property type="entry name" value="Enolase-like_C_sf"/>
</dbReference>
<keyword evidence="2" id="KW-0479">Metal-binding</keyword>
<dbReference type="InterPro" id="IPR029017">
    <property type="entry name" value="Enolase-like_N"/>
</dbReference>
<accession>C1F505</accession>
<dbReference type="PANTHER" id="PTHR13794">
    <property type="entry name" value="ENOLASE SUPERFAMILY, MANDELATE RACEMASE"/>
    <property type="match status" value="1"/>
</dbReference>
<evidence type="ECO:0000313" key="6">
    <source>
        <dbReference type="Proteomes" id="UP000002207"/>
    </source>
</evidence>
<dbReference type="SFLD" id="SFLDS00001">
    <property type="entry name" value="Enolase"/>
    <property type="match status" value="1"/>
</dbReference>
<dbReference type="SUPFAM" id="SSF54826">
    <property type="entry name" value="Enolase N-terminal domain-like"/>
    <property type="match status" value="1"/>
</dbReference>
<evidence type="ECO:0000256" key="1">
    <source>
        <dbReference type="ARBA" id="ARBA00001946"/>
    </source>
</evidence>
<dbReference type="GO" id="GO:0009063">
    <property type="term" value="P:amino acid catabolic process"/>
    <property type="evidence" value="ECO:0007669"/>
    <property type="project" value="InterPro"/>
</dbReference>
<dbReference type="GO" id="GO:0016836">
    <property type="term" value="F:hydro-lyase activity"/>
    <property type="evidence" value="ECO:0007669"/>
    <property type="project" value="TreeGrafter"/>
</dbReference>
<dbReference type="Gene3D" id="3.30.390.10">
    <property type="entry name" value="Enolase-like, N-terminal domain"/>
    <property type="match status" value="1"/>
</dbReference>
<dbReference type="SUPFAM" id="SSF51604">
    <property type="entry name" value="Enolase C-terminal domain-like"/>
    <property type="match status" value="1"/>
</dbReference>
<name>C1F505_ACIC5</name>
<dbReference type="InParanoid" id="C1F505"/>
<reference evidence="5 6" key="1">
    <citation type="journal article" date="2009" name="Appl. Environ. Microbiol.">
        <title>Three genomes from the phylum Acidobacteria provide insight into the lifestyles of these microorganisms in soils.</title>
        <authorList>
            <person name="Ward N.L."/>
            <person name="Challacombe J.F."/>
            <person name="Janssen P.H."/>
            <person name="Henrissat B."/>
            <person name="Coutinho P.M."/>
            <person name="Wu M."/>
            <person name="Xie G."/>
            <person name="Haft D.H."/>
            <person name="Sait M."/>
            <person name="Badger J."/>
            <person name="Barabote R.D."/>
            <person name="Bradley B."/>
            <person name="Brettin T.S."/>
            <person name="Brinkac L.M."/>
            <person name="Bruce D."/>
            <person name="Creasy T."/>
            <person name="Daugherty S.C."/>
            <person name="Davidsen T.M."/>
            <person name="DeBoy R.T."/>
            <person name="Detter J.C."/>
            <person name="Dodson R.J."/>
            <person name="Durkin A.S."/>
            <person name="Ganapathy A."/>
            <person name="Gwinn-Giglio M."/>
            <person name="Han C.S."/>
            <person name="Khouri H."/>
            <person name="Kiss H."/>
            <person name="Kothari S.P."/>
            <person name="Madupu R."/>
            <person name="Nelson K.E."/>
            <person name="Nelson W.C."/>
            <person name="Paulsen I."/>
            <person name="Penn K."/>
            <person name="Ren Q."/>
            <person name="Rosovitz M.J."/>
            <person name="Selengut J.D."/>
            <person name="Shrivastava S."/>
            <person name="Sullivan S.A."/>
            <person name="Tapia R."/>
            <person name="Thompson L.S."/>
            <person name="Watkins K.L."/>
            <person name="Yang Q."/>
            <person name="Yu C."/>
            <person name="Zafar N."/>
            <person name="Zhou L."/>
            <person name="Kuske C.R."/>
        </authorList>
    </citation>
    <scope>NUCLEOTIDE SEQUENCE [LARGE SCALE GENOMIC DNA]</scope>
    <source>
        <strain evidence="6">ATCC 51196 / DSM 11244 / BCRC 80197 / JCM 7670 / NBRC 15755 / NCIMB 13165 / 161</strain>
    </source>
</reference>
<feature type="domain" description="Mandelate racemase/muconate lactonizing enzyme C-terminal" evidence="4">
    <location>
        <begin position="140"/>
        <end position="236"/>
    </location>
</feature>
<dbReference type="GO" id="GO:0016052">
    <property type="term" value="P:carbohydrate catabolic process"/>
    <property type="evidence" value="ECO:0007669"/>
    <property type="project" value="TreeGrafter"/>
</dbReference>
<comment type="cofactor">
    <cofactor evidence="1">
        <name>Mg(2+)</name>
        <dbReference type="ChEBI" id="CHEBI:18420"/>
    </cofactor>
</comment>
<dbReference type="SMART" id="SM00922">
    <property type="entry name" value="MR_MLE"/>
    <property type="match status" value="1"/>
</dbReference>
<dbReference type="eggNOG" id="COG4948">
    <property type="taxonomic scope" value="Bacteria"/>
</dbReference>
<dbReference type="InterPro" id="IPR013342">
    <property type="entry name" value="Mandelate_racemase_C"/>
</dbReference>
<dbReference type="CDD" id="cd03328">
    <property type="entry name" value="MR_like_3"/>
    <property type="match status" value="1"/>
</dbReference>
<dbReference type="InterPro" id="IPR046945">
    <property type="entry name" value="RHMD-like"/>
</dbReference>
<dbReference type="EMBL" id="CP001472">
    <property type="protein sequence ID" value="ACO32831.1"/>
    <property type="molecule type" value="Genomic_DNA"/>
</dbReference>